<evidence type="ECO:0000313" key="3">
    <source>
        <dbReference type="Proteomes" id="UP000008631"/>
    </source>
</evidence>
<dbReference type="Proteomes" id="UP000008631">
    <property type="component" value="Chromosome"/>
</dbReference>
<evidence type="ECO:0000313" key="2">
    <source>
        <dbReference type="EMBL" id="ADV63696.1"/>
    </source>
</evidence>
<keyword evidence="3" id="KW-1185">Reference proteome</keyword>
<feature type="compositionally biased region" description="Polar residues" evidence="1">
    <location>
        <begin position="13"/>
        <end position="24"/>
    </location>
</feature>
<reference key="1">
    <citation type="submission" date="2010-11" db="EMBL/GenBank/DDBJ databases">
        <title>The complete sequence of chromosome of Isophaera pallida ATCC 43644.</title>
        <authorList>
            <consortium name="US DOE Joint Genome Institute (JGI-PGF)"/>
            <person name="Lucas S."/>
            <person name="Copeland A."/>
            <person name="Lapidus A."/>
            <person name="Bruce D."/>
            <person name="Goodwin L."/>
            <person name="Pitluck S."/>
            <person name="Kyrpides N."/>
            <person name="Mavromatis K."/>
            <person name="Pagani I."/>
            <person name="Ivanova N."/>
            <person name="Saunders E."/>
            <person name="Brettin T."/>
            <person name="Detter J.C."/>
            <person name="Han C."/>
            <person name="Tapia R."/>
            <person name="Land M."/>
            <person name="Hauser L."/>
            <person name="Markowitz V."/>
            <person name="Cheng J.-F."/>
            <person name="Hugenholtz P."/>
            <person name="Woyke T."/>
            <person name="Wu D."/>
            <person name="Eisen J.A."/>
        </authorList>
    </citation>
    <scope>NUCLEOTIDE SEQUENCE</scope>
    <source>
        <strain>ATCC 43644</strain>
    </source>
</reference>
<name>E8R3W6_ISOPI</name>
<organism evidence="2 3">
    <name type="scientific">Isosphaera pallida (strain ATCC 43644 / DSM 9630 / IS1B)</name>
    <dbReference type="NCBI Taxonomy" id="575540"/>
    <lineage>
        <taxon>Bacteria</taxon>
        <taxon>Pseudomonadati</taxon>
        <taxon>Planctomycetota</taxon>
        <taxon>Planctomycetia</taxon>
        <taxon>Isosphaerales</taxon>
        <taxon>Isosphaeraceae</taxon>
        <taxon>Isosphaera</taxon>
    </lineage>
</organism>
<gene>
    <name evidence="2" type="ordered locus">Isop_3132</name>
</gene>
<sequence length="464" mass="51757">MWNWLFGPRPRRTTQGFQSATSFAGPTGALGSSGRPSQDHELGGVVGQGIDAVSVGPEFDEVGNEFGALRSKLATLGYRGPYEVVCDRMRAAVFVGPRSGVAPKRLRADDHVNPFRIEVWDARNQCADCVLAPLGEHARLVRARFERSWRKGRMPFEFPTPALTGLVEETLAYPRPDPELWPATGRRGPLALAQTSSDLWNLHLRDDTLYLTRSWSGHLRYKVQTRLEPRGLFVTRIESYRGDDYGGDAFTLRQVDYLIKTLIFGITAPAPLPPCRTEAEEDPFALAWRSLVEYGRLGGFPSLADTTEYRLGLNRSARHSPPPANRAALMAATRLLSQSERPTVRHAGYEELRRRTVFAAVASESWSFQGRPALAIYTDPILALEPEETLMEVPVPNLWELVKEHRSIAALNRSRHQPPTHRAGEGVEEGEAAEEAEAEWIVLIDPTSPYPSWLTAAEVELLSW</sequence>
<feature type="region of interest" description="Disordered" evidence="1">
    <location>
        <begin position="1"/>
        <end position="40"/>
    </location>
</feature>
<evidence type="ECO:0000256" key="1">
    <source>
        <dbReference type="SAM" id="MobiDB-lite"/>
    </source>
</evidence>
<dbReference type="KEGG" id="ipa:Isop_3132"/>
<proteinExistence type="predicted"/>
<protein>
    <submittedName>
        <fullName evidence="2">Uncharacterized protein</fullName>
    </submittedName>
</protein>
<dbReference type="AlphaFoldDB" id="E8R3W6"/>
<dbReference type="HOGENOM" id="CLU_588974_0_0_0"/>
<dbReference type="InParanoid" id="E8R3W6"/>
<reference evidence="2 3" key="2">
    <citation type="journal article" date="2011" name="Stand. Genomic Sci.">
        <title>Complete genome sequence of Isosphaera pallida type strain (IS1B).</title>
        <authorList>
            <consortium name="US DOE Joint Genome Institute (JGI-PGF)"/>
            <person name="Goker M."/>
            <person name="Cleland D."/>
            <person name="Saunders E."/>
            <person name="Lapidus A."/>
            <person name="Nolan M."/>
            <person name="Lucas S."/>
            <person name="Hammon N."/>
            <person name="Deshpande S."/>
            <person name="Cheng J.F."/>
            <person name="Tapia R."/>
            <person name="Han C."/>
            <person name="Goodwin L."/>
            <person name="Pitluck S."/>
            <person name="Liolios K."/>
            <person name="Pagani I."/>
            <person name="Ivanova N."/>
            <person name="Mavromatis K."/>
            <person name="Pati A."/>
            <person name="Chen A."/>
            <person name="Palaniappan K."/>
            <person name="Land M."/>
            <person name="Hauser L."/>
            <person name="Chang Y.J."/>
            <person name="Jeffries C.D."/>
            <person name="Detter J.C."/>
            <person name="Beck B."/>
            <person name="Woyke T."/>
            <person name="Bristow J."/>
            <person name="Eisen J.A."/>
            <person name="Markowitz V."/>
            <person name="Hugenholtz P."/>
            <person name="Kyrpides N.C."/>
            <person name="Klenk H.P."/>
        </authorList>
    </citation>
    <scope>NUCLEOTIDE SEQUENCE [LARGE SCALE GENOMIC DNA]</scope>
    <source>
        <strain evidence="3">ATCC 43644 / DSM 9630 / IS1B</strain>
    </source>
</reference>
<accession>E8R3W6</accession>
<dbReference type="RefSeq" id="WP_013565984.1">
    <property type="nucleotide sequence ID" value="NC_014962.1"/>
</dbReference>
<dbReference type="EMBL" id="CP002353">
    <property type="protein sequence ID" value="ADV63696.1"/>
    <property type="molecule type" value="Genomic_DNA"/>
</dbReference>